<reference evidence="2" key="1">
    <citation type="submission" date="2016-10" db="EMBL/GenBank/DDBJ databases">
        <authorList>
            <person name="Varghese N."/>
            <person name="Submissions S."/>
        </authorList>
    </citation>
    <scope>NUCLEOTIDE SEQUENCE [LARGE SCALE GENOMIC DNA]</scope>
    <source>
        <strain evidence="2">DSM 16522</strain>
    </source>
</reference>
<gene>
    <name evidence="1" type="ORF">SAMN05421579_10252</name>
</gene>
<protein>
    <submittedName>
        <fullName evidence="1">Uncharacterized protein</fullName>
    </submittedName>
</protein>
<dbReference type="RefSeq" id="WP_175485869.1">
    <property type="nucleotide sequence ID" value="NZ_CAWRAH010000061.1"/>
</dbReference>
<dbReference type="EMBL" id="FOVO01000002">
    <property type="protein sequence ID" value="SFN38096.1"/>
    <property type="molecule type" value="Genomic_DNA"/>
</dbReference>
<proteinExistence type="predicted"/>
<dbReference type="GO" id="GO:0008908">
    <property type="term" value="F:isochorismatase activity"/>
    <property type="evidence" value="ECO:0007669"/>
    <property type="project" value="InterPro"/>
</dbReference>
<dbReference type="STRING" id="53341.SAMN05421579_10252"/>
<organism evidence="1 2">
    <name type="scientific">Xenorhabdus japonica</name>
    <dbReference type="NCBI Taxonomy" id="53341"/>
    <lineage>
        <taxon>Bacteria</taxon>
        <taxon>Pseudomonadati</taxon>
        <taxon>Pseudomonadota</taxon>
        <taxon>Gammaproteobacteria</taxon>
        <taxon>Enterobacterales</taxon>
        <taxon>Morganellaceae</taxon>
        <taxon>Xenorhabdus</taxon>
    </lineage>
</organism>
<sequence>MSIEFNRWPEELSQRYRQLGYWQGIPVFYTAQPNHQSKVDRGLLNDMWQSAASR</sequence>
<dbReference type="AlphaFoldDB" id="A0A1I4YJA6"/>
<evidence type="ECO:0000313" key="1">
    <source>
        <dbReference type="EMBL" id="SFN38096.1"/>
    </source>
</evidence>
<accession>A0A1I4YJA6</accession>
<evidence type="ECO:0000313" key="2">
    <source>
        <dbReference type="Proteomes" id="UP000199011"/>
    </source>
</evidence>
<dbReference type="PRINTS" id="PR01398">
    <property type="entry name" value="ISCHRISMTASE"/>
</dbReference>
<name>A0A1I4YJA6_9GAMM</name>
<dbReference type="Proteomes" id="UP000199011">
    <property type="component" value="Unassembled WGS sequence"/>
</dbReference>
<dbReference type="InterPro" id="IPR016291">
    <property type="entry name" value="Isochorismatase"/>
</dbReference>
<keyword evidence="2" id="KW-1185">Reference proteome</keyword>